<organism evidence="1 2">
    <name type="scientific">Campylobacter fetus</name>
    <dbReference type="NCBI Taxonomy" id="196"/>
    <lineage>
        <taxon>Bacteria</taxon>
        <taxon>Pseudomonadati</taxon>
        <taxon>Campylobacterota</taxon>
        <taxon>Epsilonproteobacteria</taxon>
        <taxon>Campylobacterales</taxon>
        <taxon>Campylobacteraceae</taxon>
        <taxon>Campylobacter</taxon>
    </lineage>
</organism>
<accession>A0A974MV79</accession>
<dbReference type="Pfam" id="PF13117">
    <property type="entry name" value="Cag12"/>
    <property type="match status" value="1"/>
</dbReference>
<evidence type="ECO:0000313" key="1">
    <source>
        <dbReference type="EMBL" id="QMS59897.1"/>
    </source>
</evidence>
<proteinExistence type="predicted"/>
<dbReference type="Proteomes" id="UP000514628">
    <property type="component" value="Plasmid pCFViADRI1362_P2"/>
</dbReference>
<keyword evidence="1" id="KW-0614">Plasmid</keyword>
<gene>
    <name evidence="1" type="ORF">GZ989_011325</name>
</gene>
<reference evidence="2" key="1">
    <citation type="submission" date="2020-07" db="EMBL/GenBank/DDBJ databases">
        <title>A comparison of fourteen fully characterised mammalian-associated Campylobacter fetus isolates suggests a mechanism by which bovine-adapted biotypes have evolved high genomic plasticity.</title>
        <authorList>
            <person name="Nadin-Davis S.A."/>
            <person name="Chmara J.T."/>
            <person name="Carillo C."/>
            <person name="Amoako K."/>
            <person name="Goji N."/>
            <person name="Duceppe M.-O."/>
            <person name="Devenish J."/>
        </authorList>
    </citation>
    <scope>NUCLEOTIDE SEQUENCE [LARGE SCALE GENOMIC DNA]</scope>
    <source>
        <strain evidence="2">CFViADRI1362</strain>
        <plasmid evidence="2">pcfviadri1362_p2</plasmid>
    </source>
</reference>
<name>A0A974MV79_CAMFE</name>
<protein>
    <submittedName>
        <fullName evidence="1">Cag pathogenicity island protein</fullName>
    </submittedName>
</protein>
<dbReference type="InterPro" id="IPR025264">
    <property type="entry name" value="Cag12"/>
</dbReference>
<dbReference type="AlphaFoldDB" id="A0A974MV79"/>
<dbReference type="RefSeq" id="WP_065843561.1">
    <property type="nucleotide sequence ID" value="NZ_CP059434.1"/>
</dbReference>
<sequence>MKAKSFLGILSTSLILVGCSTKPPEPVKLDGGSAITINQSLLTLKEKGVGKDKFLTSNKWTYNMFFTKNEDGLIKNDEIVKAFYLAHNSEKIIIVGYENMALEYKNYFLNNQVTADIEIHPVDSIDLSKNKVNVLFFSKNHLQGVQK</sequence>
<dbReference type="PROSITE" id="PS51257">
    <property type="entry name" value="PROKAR_LIPOPROTEIN"/>
    <property type="match status" value="1"/>
</dbReference>
<geneLocation type="plasmid" evidence="2">
    <name>pcfviadri1362_p2</name>
</geneLocation>
<dbReference type="EMBL" id="CP059434">
    <property type="protein sequence ID" value="QMS59897.1"/>
    <property type="molecule type" value="Genomic_DNA"/>
</dbReference>
<evidence type="ECO:0000313" key="2">
    <source>
        <dbReference type="Proteomes" id="UP000514628"/>
    </source>
</evidence>